<proteinExistence type="predicted"/>
<name>A0A3N4HT52_ASCIM</name>
<feature type="region of interest" description="Disordered" evidence="1">
    <location>
        <begin position="1"/>
        <end position="35"/>
    </location>
</feature>
<feature type="compositionally biased region" description="Polar residues" evidence="1">
    <location>
        <begin position="8"/>
        <end position="22"/>
    </location>
</feature>
<dbReference type="EMBL" id="ML119775">
    <property type="protein sequence ID" value="RPA74980.1"/>
    <property type="molecule type" value="Genomic_DNA"/>
</dbReference>
<evidence type="ECO:0000313" key="3">
    <source>
        <dbReference type="Proteomes" id="UP000275078"/>
    </source>
</evidence>
<protein>
    <submittedName>
        <fullName evidence="2">Uncharacterized protein</fullName>
    </submittedName>
</protein>
<reference evidence="2 3" key="1">
    <citation type="journal article" date="2018" name="Nat. Ecol. Evol.">
        <title>Pezizomycetes genomes reveal the molecular basis of ectomycorrhizal truffle lifestyle.</title>
        <authorList>
            <person name="Murat C."/>
            <person name="Payen T."/>
            <person name="Noel B."/>
            <person name="Kuo A."/>
            <person name="Morin E."/>
            <person name="Chen J."/>
            <person name="Kohler A."/>
            <person name="Krizsan K."/>
            <person name="Balestrini R."/>
            <person name="Da Silva C."/>
            <person name="Montanini B."/>
            <person name="Hainaut M."/>
            <person name="Levati E."/>
            <person name="Barry K.W."/>
            <person name="Belfiori B."/>
            <person name="Cichocki N."/>
            <person name="Clum A."/>
            <person name="Dockter R.B."/>
            <person name="Fauchery L."/>
            <person name="Guy J."/>
            <person name="Iotti M."/>
            <person name="Le Tacon F."/>
            <person name="Lindquist E.A."/>
            <person name="Lipzen A."/>
            <person name="Malagnac F."/>
            <person name="Mello A."/>
            <person name="Molinier V."/>
            <person name="Miyauchi S."/>
            <person name="Poulain J."/>
            <person name="Riccioni C."/>
            <person name="Rubini A."/>
            <person name="Sitrit Y."/>
            <person name="Splivallo R."/>
            <person name="Traeger S."/>
            <person name="Wang M."/>
            <person name="Zifcakova L."/>
            <person name="Wipf D."/>
            <person name="Zambonelli A."/>
            <person name="Paolocci F."/>
            <person name="Nowrousian M."/>
            <person name="Ottonello S."/>
            <person name="Baldrian P."/>
            <person name="Spatafora J.W."/>
            <person name="Henrissat B."/>
            <person name="Nagy L.G."/>
            <person name="Aury J.M."/>
            <person name="Wincker P."/>
            <person name="Grigoriev I.V."/>
            <person name="Bonfante P."/>
            <person name="Martin F.M."/>
        </authorList>
    </citation>
    <scope>NUCLEOTIDE SEQUENCE [LARGE SCALE GENOMIC DNA]</scope>
    <source>
        <strain evidence="2 3">RN42</strain>
    </source>
</reference>
<dbReference type="AlphaFoldDB" id="A0A3N4HT52"/>
<evidence type="ECO:0000256" key="1">
    <source>
        <dbReference type="SAM" id="MobiDB-lite"/>
    </source>
</evidence>
<dbReference type="Proteomes" id="UP000275078">
    <property type="component" value="Unassembled WGS sequence"/>
</dbReference>
<evidence type="ECO:0000313" key="2">
    <source>
        <dbReference type="EMBL" id="RPA74980.1"/>
    </source>
</evidence>
<accession>A0A3N4HT52</accession>
<feature type="compositionally biased region" description="Basic and acidic residues" evidence="1">
    <location>
        <begin position="23"/>
        <end position="34"/>
    </location>
</feature>
<organism evidence="2 3">
    <name type="scientific">Ascobolus immersus RN42</name>
    <dbReference type="NCBI Taxonomy" id="1160509"/>
    <lineage>
        <taxon>Eukaryota</taxon>
        <taxon>Fungi</taxon>
        <taxon>Dikarya</taxon>
        <taxon>Ascomycota</taxon>
        <taxon>Pezizomycotina</taxon>
        <taxon>Pezizomycetes</taxon>
        <taxon>Pezizales</taxon>
        <taxon>Ascobolaceae</taxon>
        <taxon>Ascobolus</taxon>
    </lineage>
</organism>
<sequence length="556" mass="62804">MDSRRHQYPTQPHQSASTTNPLSEERVQMPDSEPKFSFTELLEQCKWKCEDDETGRQIPSSFQDFPNQYPSHPPNFPNETRHHNVNYYHTSQLQAPQTIPHNYAFVYNPGTAFHGGLAELPANTGMWNRPYRPEAPSWFQWGYQLAPAGPDQCAGPSVTEQISSTEYYYGVNFEGPYYRNDASVPATVPNAPVNAVQPSLKVFTGPFPNEEKPPPVIAVNDKSALLLKPSPFPIHLMQRAIILGNKGTLDSEPRDSSGKPLTKQLEQASTKELTKNDLILQYTTAAGMQSTRGLMPMDAKFLFDLLKFKALHEYEANLRNTLAGNANDTTRVLNCGSKPLAFAQCLTELRTNISTFLVMINNKNEDKRTRLHVPTPPDNDPTVNRESFRLELRRLEAETWKQLERLERRFAKAPEASTGFSLEQELETYMLRIRQAGNGGVSLDTVQGESARVSDVNLMWNMDNCIEDLIAKDPPRSAKALRESLLLLVLSLHWKYTPLLYPASHPWILNSTSCFQVNHRPETVYANPKWGETERHGLQRDLCGGGPTTPDNSFLF</sequence>
<keyword evidence="3" id="KW-1185">Reference proteome</keyword>
<gene>
    <name evidence="2" type="ORF">BJ508DRAFT_28229</name>
</gene>